<feature type="non-terminal residue" evidence="1">
    <location>
        <position position="1"/>
    </location>
</feature>
<dbReference type="AlphaFoldDB" id="N6U3X5"/>
<protein>
    <submittedName>
        <fullName evidence="1">Uncharacterized protein</fullName>
    </submittedName>
</protein>
<reference evidence="1" key="1">
    <citation type="journal article" date="2013" name="Genome Biol.">
        <title>Draft genome of the mountain pine beetle, Dendroctonus ponderosae Hopkins, a major forest pest.</title>
        <authorList>
            <person name="Keeling C.I."/>
            <person name="Yuen M.M."/>
            <person name="Liao N.Y."/>
            <person name="Docking T.R."/>
            <person name="Chan S.K."/>
            <person name="Taylor G.A."/>
            <person name="Palmquist D.L."/>
            <person name="Jackman S.D."/>
            <person name="Nguyen A."/>
            <person name="Li M."/>
            <person name="Henderson H."/>
            <person name="Janes J.K."/>
            <person name="Zhao Y."/>
            <person name="Pandoh P."/>
            <person name="Moore R."/>
            <person name="Sperling F.A."/>
            <person name="Huber D.P."/>
            <person name="Birol I."/>
            <person name="Jones S.J."/>
            <person name="Bohlmann J."/>
        </authorList>
    </citation>
    <scope>NUCLEOTIDE SEQUENCE</scope>
</reference>
<sequence length="130" mass="14706">MDIPCPGTRRAKPKSLARTATKNGAAATKELLKGDPDAHNFQENTYKKITPCDVCSQILRGRIRSMQNSIIFMNALHRRHQINNNPSPLATPRMLCVVARKCRRVVFCHSHELAMLPLPSWLNFSKEDDP</sequence>
<evidence type="ECO:0000313" key="1">
    <source>
        <dbReference type="EMBL" id="ENN73282.1"/>
    </source>
</evidence>
<gene>
    <name evidence="1" type="ORF">YQE_10046</name>
</gene>
<accession>N6U3X5</accession>
<dbReference type="HOGENOM" id="CLU_1940250_0_0_1"/>
<organism evidence="1">
    <name type="scientific">Dendroctonus ponderosae</name>
    <name type="common">Mountain pine beetle</name>
    <dbReference type="NCBI Taxonomy" id="77166"/>
    <lineage>
        <taxon>Eukaryota</taxon>
        <taxon>Metazoa</taxon>
        <taxon>Ecdysozoa</taxon>
        <taxon>Arthropoda</taxon>
        <taxon>Hexapoda</taxon>
        <taxon>Insecta</taxon>
        <taxon>Pterygota</taxon>
        <taxon>Neoptera</taxon>
        <taxon>Endopterygota</taxon>
        <taxon>Coleoptera</taxon>
        <taxon>Polyphaga</taxon>
        <taxon>Cucujiformia</taxon>
        <taxon>Curculionidae</taxon>
        <taxon>Scolytinae</taxon>
        <taxon>Dendroctonus</taxon>
    </lineage>
</organism>
<name>N6U3X5_DENPD</name>
<proteinExistence type="predicted"/>
<dbReference type="Gene3D" id="3.30.60.20">
    <property type="match status" value="1"/>
</dbReference>
<dbReference type="EMBL" id="KB741169">
    <property type="protein sequence ID" value="ENN73282.1"/>
    <property type="molecule type" value="Genomic_DNA"/>
</dbReference>
<dbReference type="OrthoDB" id="6250593at2759"/>